<feature type="region of interest" description="Disordered" evidence="1">
    <location>
        <begin position="267"/>
        <end position="291"/>
    </location>
</feature>
<evidence type="ECO:0000313" key="2">
    <source>
        <dbReference type="EMBL" id="VDP71449.1"/>
    </source>
</evidence>
<sequence length="483" mass="55061">MLQSNPFDAAHENLEKSRGTSEDWFKHSTEYVAPAVKLRVRFEAVEIAERQKQNVSTAVLAGFSDRPNAVEDRTIGVDKSPDSRLRTSEARDNAVRSREQNEKWHDFEGNLNYQSPAKPIRLGAGTDGREIFNNMVRKQDWFQHNPVSEHVPERHSRQTESGYASRDRGQDWFCHRTAKDQAVFTQPTRSRVRRDGEEYALRNRGTADILCMQKDPDERVPGAPYGCPTVEARSNARWDRFGVHMATVFGNSCRLNNLDTEEVNSMTHHSSLTMRPRTAKVRAPSDRDRPKTCYRIRPEAEDYRNKSVSGAQLRSCMQINSSSRDPMMKDESVTGPAQKPRLRSDEAFDAMQRNRGEMSSYLGNETVSVTVPCARKIHPRGVRSSEGQETVLRSKGDATRELLTNDHLSPEPIRKGYFNLPEEMRELAQQSRQGQVGHLLGGRSSEVPLAKDEAPVHRRLHYEAMDYADRQRGEQMCAILNHN</sequence>
<dbReference type="AlphaFoldDB" id="A0A183AAQ8"/>
<name>A0A183AAQ8_9TREM</name>
<dbReference type="Proteomes" id="UP000272942">
    <property type="component" value="Unassembled WGS sequence"/>
</dbReference>
<dbReference type="WBParaSite" id="ECPE_0000405001-mRNA-1">
    <property type="protein sequence ID" value="ECPE_0000405001-mRNA-1"/>
    <property type="gene ID" value="ECPE_0000405001"/>
</dbReference>
<dbReference type="EMBL" id="UZAN01040944">
    <property type="protein sequence ID" value="VDP71449.1"/>
    <property type="molecule type" value="Genomic_DNA"/>
</dbReference>
<proteinExistence type="predicted"/>
<reference evidence="2 3" key="2">
    <citation type="submission" date="2018-11" db="EMBL/GenBank/DDBJ databases">
        <authorList>
            <consortium name="Pathogen Informatics"/>
        </authorList>
    </citation>
    <scope>NUCLEOTIDE SEQUENCE [LARGE SCALE GENOMIC DNA]</scope>
    <source>
        <strain evidence="2 3">Egypt</strain>
    </source>
</reference>
<feature type="region of interest" description="Disordered" evidence="1">
    <location>
        <begin position="143"/>
        <end position="168"/>
    </location>
</feature>
<organism evidence="4">
    <name type="scientific">Echinostoma caproni</name>
    <dbReference type="NCBI Taxonomy" id="27848"/>
    <lineage>
        <taxon>Eukaryota</taxon>
        <taxon>Metazoa</taxon>
        <taxon>Spiralia</taxon>
        <taxon>Lophotrochozoa</taxon>
        <taxon>Platyhelminthes</taxon>
        <taxon>Trematoda</taxon>
        <taxon>Digenea</taxon>
        <taxon>Plagiorchiida</taxon>
        <taxon>Echinostomata</taxon>
        <taxon>Echinostomatoidea</taxon>
        <taxon>Echinostomatidae</taxon>
        <taxon>Echinostoma</taxon>
    </lineage>
</organism>
<feature type="region of interest" description="Disordered" evidence="1">
    <location>
        <begin position="73"/>
        <end position="100"/>
    </location>
</feature>
<feature type="region of interest" description="Disordered" evidence="1">
    <location>
        <begin position="322"/>
        <end position="341"/>
    </location>
</feature>
<reference evidence="4" key="1">
    <citation type="submission" date="2016-06" db="UniProtKB">
        <authorList>
            <consortium name="WormBaseParasite"/>
        </authorList>
    </citation>
    <scope>IDENTIFICATION</scope>
</reference>
<feature type="compositionally biased region" description="Basic and acidic residues" evidence="1">
    <location>
        <begin position="9"/>
        <end position="23"/>
    </location>
</feature>
<feature type="region of interest" description="Disordered" evidence="1">
    <location>
        <begin position="1"/>
        <end position="23"/>
    </location>
</feature>
<dbReference type="OrthoDB" id="6238492at2759"/>
<evidence type="ECO:0000313" key="4">
    <source>
        <dbReference type="WBParaSite" id="ECPE_0000405001-mRNA-1"/>
    </source>
</evidence>
<gene>
    <name evidence="2" type="ORF">ECPE_LOCUS4043</name>
</gene>
<keyword evidence="3" id="KW-1185">Reference proteome</keyword>
<evidence type="ECO:0000256" key="1">
    <source>
        <dbReference type="SAM" id="MobiDB-lite"/>
    </source>
</evidence>
<accession>A0A183AAQ8</accession>
<protein>
    <submittedName>
        <fullName evidence="4">PH domain-containing protein</fullName>
    </submittedName>
</protein>
<evidence type="ECO:0000313" key="3">
    <source>
        <dbReference type="Proteomes" id="UP000272942"/>
    </source>
</evidence>